<dbReference type="AGR" id="RGD:1306810"/>
<dbReference type="Reactome" id="R-RNO-110314">
    <property type="pathway name" value="Recognition of DNA damage by PCNA-containing replication complex"/>
</dbReference>
<dbReference type="Reactome" id="R-RNO-68962">
    <property type="pathway name" value="Activation of the pre-replicative complex"/>
</dbReference>
<dbReference type="GO" id="GO:0006289">
    <property type="term" value="P:nucleotide-excision repair"/>
    <property type="evidence" value="ECO:0000266"/>
    <property type="project" value="RGD"/>
</dbReference>
<dbReference type="GO" id="GO:0006298">
    <property type="term" value="P:mismatch repair"/>
    <property type="evidence" value="ECO:0000266"/>
    <property type="project" value="RGD"/>
</dbReference>
<dbReference type="Bgee" id="ENSRNOG00000008309">
    <property type="expression patterns" value="Expressed in thymus and 20 other cell types or tissues"/>
</dbReference>
<dbReference type="Reactome" id="R-RNO-6783310">
    <property type="pathway name" value="Fanconi Anemia Pathway"/>
</dbReference>
<dbReference type="Reactome" id="R-RNO-6782210">
    <property type="pathway name" value="Gap-filling DNA repair synthesis and ligation in TC-NER"/>
</dbReference>
<dbReference type="InterPro" id="IPR012340">
    <property type="entry name" value="NA-bd_OB-fold"/>
</dbReference>
<reference evidence="4" key="3">
    <citation type="submission" date="2025-09" db="UniProtKB">
        <authorList>
            <consortium name="Ensembl"/>
        </authorList>
    </citation>
    <scope>IDENTIFICATION</scope>
    <source>
        <strain evidence="4">Brown Norway</strain>
    </source>
</reference>
<dbReference type="Reactome" id="R-RNO-69166">
    <property type="pathway name" value="Removal of the Flap Intermediate"/>
</dbReference>
<evidence type="ECO:0000313" key="5">
    <source>
        <dbReference type="Proteomes" id="UP000002494"/>
    </source>
</evidence>
<dbReference type="Reactome" id="R-RNO-69473">
    <property type="pathway name" value="G2/M DNA damage checkpoint"/>
</dbReference>
<dbReference type="GO" id="GO:0042127">
    <property type="term" value="P:regulation of cell population proliferation"/>
    <property type="evidence" value="ECO:0000266"/>
    <property type="project" value="RGD"/>
</dbReference>
<name>D4A845_RAT</name>
<dbReference type="Reactome" id="R-RNO-110312">
    <property type="pathway name" value="Translesion synthesis by REV1"/>
</dbReference>
<dbReference type="GO" id="GO:0006281">
    <property type="term" value="P:DNA repair"/>
    <property type="evidence" value="ECO:0000266"/>
    <property type="project" value="RGD"/>
</dbReference>
<dbReference type="PhosphoSitePlus" id="D4A845"/>
<evidence type="ECO:0000256" key="2">
    <source>
        <dbReference type="ARBA" id="ARBA00009761"/>
    </source>
</evidence>
<dbReference type="RGD" id="1306810">
    <property type="gene designation" value="Rpa3"/>
</dbReference>
<dbReference type="GO" id="GO:0005654">
    <property type="term" value="C:nucleoplasm"/>
    <property type="evidence" value="ECO:0007669"/>
    <property type="project" value="UniProtKB-ARBA"/>
</dbReference>
<dbReference type="GO" id="GO:0006260">
    <property type="term" value="P:DNA replication"/>
    <property type="evidence" value="ECO:0000266"/>
    <property type="project" value="RGD"/>
</dbReference>
<dbReference type="PANTHER" id="PTHR15114:SF1">
    <property type="entry name" value="REPLICATION PROTEIN A 14 KDA SUBUNIT"/>
    <property type="match status" value="1"/>
</dbReference>
<dbReference type="GeneTree" id="ENSGT00940000165163"/>
<dbReference type="Reactome" id="R-RNO-5655862">
    <property type="pathway name" value="Translesion synthesis by POLK"/>
</dbReference>
<evidence type="ECO:0000256" key="3">
    <source>
        <dbReference type="ARBA" id="ARBA00023242"/>
    </source>
</evidence>
<dbReference type="Reactome" id="R-RNO-174437">
    <property type="pathway name" value="Removal of the Flap Intermediate from the C-strand"/>
</dbReference>
<dbReference type="GO" id="GO:0035861">
    <property type="term" value="C:site of double-strand break"/>
    <property type="evidence" value="ECO:0000318"/>
    <property type="project" value="GO_Central"/>
</dbReference>
<keyword evidence="3" id="KW-0539">Nucleus</keyword>
<dbReference type="OrthoDB" id="188186at2759"/>
<dbReference type="Reactome" id="R-RNO-5685942">
    <property type="pathway name" value="HDR through Homologous Recombination (HRR)"/>
</dbReference>
<dbReference type="Reactome" id="R-RNO-5358606">
    <property type="pathway name" value="Mismatch repair (MMR) directed by MSH2:MSH3 (MutSbeta)"/>
</dbReference>
<dbReference type="PaxDb" id="10116-ENSRNOP00000011123"/>
<dbReference type="PANTHER" id="PTHR15114">
    <property type="entry name" value="REPLICATION PROTEIN A3"/>
    <property type="match status" value="1"/>
</dbReference>
<dbReference type="Reactome" id="R-RNO-5358565">
    <property type="pathway name" value="Mismatch repair (MMR) directed by MSH2:MSH6 (MutSalpha)"/>
</dbReference>
<comment type="similarity">
    <text evidence="2">Belongs to the replication factor A protein 3 family.</text>
</comment>
<reference evidence="4" key="1">
    <citation type="submission" date="2024-01" db="EMBL/GenBank/DDBJ databases">
        <title>GRCr8: a new rat reference genome assembly contstructed from accurate long reads and long range scaffolding.</title>
        <authorList>
            <person name="Doris P.A."/>
            <person name="Kalbfleisch T."/>
            <person name="Li K."/>
            <person name="Howe K."/>
            <person name="Wood J."/>
        </authorList>
    </citation>
    <scope>NUCLEOTIDE SEQUENCE [LARGE SCALE GENOMIC DNA]</scope>
    <source>
        <strain evidence="4">Brown Norway</strain>
    </source>
</reference>
<dbReference type="GO" id="GO:0003684">
    <property type="term" value="F:damaged DNA binding"/>
    <property type="evidence" value="ECO:0000266"/>
    <property type="project" value="RGD"/>
</dbReference>
<dbReference type="GO" id="GO:0000724">
    <property type="term" value="P:double-strand break repair via homologous recombination"/>
    <property type="evidence" value="ECO:0000266"/>
    <property type="project" value="RGD"/>
</dbReference>
<proteinExistence type="inferred from homology"/>
<dbReference type="GO" id="GO:0006284">
    <property type="term" value="P:base-excision repair"/>
    <property type="evidence" value="ECO:0000266"/>
    <property type="project" value="RGD"/>
</dbReference>
<reference evidence="4" key="2">
    <citation type="submission" date="2025-08" db="UniProtKB">
        <authorList>
            <consortium name="Ensembl"/>
        </authorList>
    </citation>
    <scope>IDENTIFICATION</scope>
    <source>
        <strain evidence="4">Brown Norway</strain>
    </source>
</reference>
<dbReference type="Ensembl" id="ENSRNOT00000011123.7">
    <property type="protein sequence ID" value="ENSRNOP00000011123.6"/>
    <property type="gene ID" value="ENSRNOG00000008309.7"/>
</dbReference>
<dbReference type="UCSC" id="RGD:1306810">
    <property type="organism name" value="rat"/>
</dbReference>
<dbReference type="AlphaFoldDB" id="D4A845"/>
<dbReference type="GO" id="GO:0003697">
    <property type="term" value="F:single-stranded DNA binding"/>
    <property type="evidence" value="ECO:0000266"/>
    <property type="project" value="RGD"/>
</dbReference>
<dbReference type="CDD" id="cd04479">
    <property type="entry name" value="RPA3"/>
    <property type="match status" value="1"/>
</dbReference>
<dbReference type="InterPro" id="IPR013970">
    <property type="entry name" value="Rfa2"/>
</dbReference>
<dbReference type="STRING" id="10116.ENSRNOP00000011123"/>
<dbReference type="Reactome" id="R-RNO-5696400">
    <property type="pathway name" value="Dual Incision in GG-NER"/>
</dbReference>
<dbReference type="Reactome" id="R-RNO-5696397">
    <property type="pathway name" value="Gap-filling DNA repair synthesis and ligation in GG-NER"/>
</dbReference>
<evidence type="ECO:0000256" key="1">
    <source>
        <dbReference type="ARBA" id="ARBA00004123"/>
    </source>
</evidence>
<sequence length="145" mass="16352">MFPLIGVREICRVGEACWVSIIVRFPAGCEFWRQNHGGHNGTPQSARQRQHVITVYRTTRVLRGEAGKDGEGKNGTIELMEPLDEEISGIVEVVGKVTAKATILCASYILFKEDCNRFDLELYNEAVKIINEFPQFFPLGLTQHE</sequence>
<dbReference type="Reactome" id="R-RNO-3371453">
    <property type="pathway name" value="Regulation of HSF1-mediated heat shock response"/>
</dbReference>
<dbReference type="Reactome" id="R-RNO-5651801">
    <property type="pathway name" value="PCNA-Dependent Long Patch Base Excision Repair"/>
</dbReference>
<dbReference type="PeptideAtlas" id="D4A845"/>
<evidence type="ECO:0000313" key="4">
    <source>
        <dbReference type="Ensembl" id="ENSRNOP00000011123.6"/>
    </source>
</evidence>
<evidence type="ECO:0000313" key="6">
    <source>
        <dbReference type="RGD" id="1306810"/>
    </source>
</evidence>
<dbReference type="SUPFAM" id="SSF50249">
    <property type="entry name" value="Nucleic acid-binding proteins"/>
    <property type="match status" value="1"/>
</dbReference>
<accession>D4A845</accession>
<dbReference type="SMR" id="D4A845"/>
<gene>
    <name evidence="4 6" type="primary">Rpa3</name>
</gene>
<dbReference type="Reactome" id="R-RNO-6804756">
    <property type="pathway name" value="Regulation of TP53 Activity through Phosphorylation"/>
</dbReference>
<dbReference type="HOGENOM" id="CLU_141922_0_1_1"/>
<dbReference type="Proteomes" id="UP000002494">
    <property type="component" value="Chromosome 4"/>
</dbReference>
<dbReference type="OMA" id="HEFPEYY"/>
<dbReference type="GO" id="GO:0007346">
    <property type="term" value="P:regulation of mitotic cell cycle"/>
    <property type="evidence" value="ECO:0000266"/>
    <property type="project" value="RGD"/>
</dbReference>
<dbReference type="eggNOG" id="ENOG502S203">
    <property type="taxonomic scope" value="Eukaryota"/>
</dbReference>
<dbReference type="Reactome" id="R-RNO-6782135">
    <property type="pathway name" value="Dual incision in TC-NER"/>
</dbReference>
<dbReference type="jPOST" id="D4A845"/>
<dbReference type="Pfam" id="PF08661">
    <property type="entry name" value="Rep_fac-A_3"/>
    <property type="match status" value="1"/>
</dbReference>
<dbReference type="GO" id="GO:0005662">
    <property type="term" value="C:DNA replication factor A complex"/>
    <property type="evidence" value="ECO:0000314"/>
    <property type="project" value="RGD"/>
</dbReference>
<organism evidence="4 5">
    <name type="scientific">Rattus norvegicus</name>
    <name type="common">Rat</name>
    <dbReference type="NCBI Taxonomy" id="10116"/>
    <lineage>
        <taxon>Eukaryota</taxon>
        <taxon>Metazoa</taxon>
        <taxon>Chordata</taxon>
        <taxon>Craniata</taxon>
        <taxon>Vertebrata</taxon>
        <taxon>Euteleostomi</taxon>
        <taxon>Mammalia</taxon>
        <taxon>Eutheria</taxon>
        <taxon>Euarchontoglires</taxon>
        <taxon>Glires</taxon>
        <taxon>Rodentia</taxon>
        <taxon>Myomorpha</taxon>
        <taxon>Muroidea</taxon>
        <taxon>Muridae</taxon>
        <taxon>Murinae</taxon>
        <taxon>Rattus</taxon>
    </lineage>
</organism>
<protein>
    <submittedName>
        <fullName evidence="4">Replication protein A3</fullName>
    </submittedName>
</protein>
<dbReference type="FunCoup" id="D4A845">
    <property type="interactions" value="1408"/>
</dbReference>
<comment type="subcellular location">
    <subcellularLocation>
        <location evidence="1">Nucleus</location>
    </subcellularLocation>
</comment>
<keyword evidence="5" id="KW-1185">Reference proteome</keyword>
<dbReference type="Reactome" id="R-RNO-5696395">
    <property type="pathway name" value="Formation of Incision Complex in GG-NER"/>
</dbReference>
<dbReference type="Reactome" id="R-RNO-5656121">
    <property type="pathway name" value="Translesion synthesis by POLI"/>
</dbReference>
<dbReference type="CTD" id="6119"/>
<dbReference type="Gene3D" id="2.40.50.140">
    <property type="entry name" value="Nucleic acid-binding proteins"/>
    <property type="match status" value="1"/>
</dbReference>
<dbReference type="Reactome" id="R-RNO-5656169">
    <property type="pathway name" value="Termination of translesion DNA synthesis"/>
</dbReference>
<dbReference type="Reactome" id="R-RNO-5685938">
    <property type="pathway name" value="HDR through Single Strand Annealing (SSA)"/>
</dbReference>
<dbReference type="KEGG" id="rno:296883"/>
<dbReference type="Reactome" id="R-RNO-110320">
    <property type="pathway name" value="Translesion Synthesis by POLH"/>
</dbReference>
<dbReference type="Reactome" id="R-RNO-5693607">
    <property type="pathway name" value="Processing of DNA double-strand break ends"/>
</dbReference>
<dbReference type="Reactome" id="R-RNO-176187">
    <property type="pathway name" value="Activation of ATR in response to replication stress"/>
</dbReference>